<gene>
    <name evidence="2" type="ORF">ACA1_077010</name>
</gene>
<dbReference type="Proteomes" id="UP000011083">
    <property type="component" value="Unassembled WGS sequence"/>
</dbReference>
<evidence type="ECO:0000313" key="2">
    <source>
        <dbReference type="EMBL" id="ELR13848.1"/>
    </source>
</evidence>
<dbReference type="VEuPathDB" id="AmoebaDB:ACA1_077010"/>
<accession>L8GM68</accession>
<evidence type="ECO:0000313" key="3">
    <source>
        <dbReference type="Proteomes" id="UP000011083"/>
    </source>
</evidence>
<dbReference type="EMBL" id="KB008074">
    <property type="protein sequence ID" value="ELR13848.1"/>
    <property type="molecule type" value="Genomic_DNA"/>
</dbReference>
<feature type="region of interest" description="Disordered" evidence="1">
    <location>
        <begin position="1"/>
        <end position="23"/>
    </location>
</feature>
<reference evidence="2 3" key="1">
    <citation type="journal article" date="2013" name="Genome Biol.">
        <title>Genome of Acanthamoeba castellanii highlights extensive lateral gene transfer and early evolution of tyrosine kinase signaling.</title>
        <authorList>
            <person name="Clarke M."/>
            <person name="Lohan A.J."/>
            <person name="Liu B."/>
            <person name="Lagkouvardos I."/>
            <person name="Roy S."/>
            <person name="Zafar N."/>
            <person name="Bertelli C."/>
            <person name="Schilde C."/>
            <person name="Kianianmomeni A."/>
            <person name="Burglin T.R."/>
            <person name="Frech C."/>
            <person name="Turcotte B."/>
            <person name="Kopec K.O."/>
            <person name="Synnott J.M."/>
            <person name="Choo C."/>
            <person name="Paponov I."/>
            <person name="Finkler A."/>
            <person name="Soon Heng Tan C."/>
            <person name="Hutchins A.P."/>
            <person name="Weinmeier T."/>
            <person name="Rattei T."/>
            <person name="Chu J.S."/>
            <person name="Gimenez G."/>
            <person name="Irimia M."/>
            <person name="Rigden D.J."/>
            <person name="Fitzpatrick D.A."/>
            <person name="Lorenzo-Morales J."/>
            <person name="Bateman A."/>
            <person name="Chiu C.H."/>
            <person name="Tang P."/>
            <person name="Hegemann P."/>
            <person name="Fromm H."/>
            <person name="Raoult D."/>
            <person name="Greub G."/>
            <person name="Miranda-Saavedra D."/>
            <person name="Chen N."/>
            <person name="Nash P."/>
            <person name="Ginger M.L."/>
            <person name="Horn M."/>
            <person name="Schaap P."/>
            <person name="Caler L."/>
            <person name="Loftus B."/>
        </authorList>
    </citation>
    <scope>NUCLEOTIDE SEQUENCE [LARGE SCALE GENOMIC DNA]</scope>
    <source>
        <strain evidence="2 3">Neff</strain>
    </source>
</reference>
<proteinExistence type="predicted"/>
<dbReference type="RefSeq" id="XP_004335861.1">
    <property type="nucleotide sequence ID" value="XM_004335813.1"/>
</dbReference>
<dbReference type="AlphaFoldDB" id="L8GM68"/>
<keyword evidence="3" id="KW-1185">Reference proteome</keyword>
<sequence length="191" mass="21105">MGARGSHEEAPVSRKESSGAAKVEDRFCLTERDRAGCLFVISTPSKPKPAGSSTQSDDYHYSVVVDVSGESDDSWLVGKELSVQVDAASKVCYVFRHDKGRWTLASLATWKHLGRLPLPPDLFADEESFNSAHPDLWGTKLDMMASELYTQMVKELGRKSWPHEPSFMFAERVAAQLLRDELVAAPSSEDG</sequence>
<dbReference type="KEGG" id="acan:ACA1_077010"/>
<evidence type="ECO:0000256" key="1">
    <source>
        <dbReference type="SAM" id="MobiDB-lite"/>
    </source>
</evidence>
<dbReference type="GeneID" id="14914403"/>
<protein>
    <submittedName>
        <fullName evidence="2">Uncharacterized protein</fullName>
    </submittedName>
</protein>
<name>L8GM68_ACACF</name>
<organism evidence="2 3">
    <name type="scientific">Acanthamoeba castellanii (strain ATCC 30010 / Neff)</name>
    <dbReference type="NCBI Taxonomy" id="1257118"/>
    <lineage>
        <taxon>Eukaryota</taxon>
        <taxon>Amoebozoa</taxon>
        <taxon>Discosea</taxon>
        <taxon>Longamoebia</taxon>
        <taxon>Centramoebida</taxon>
        <taxon>Acanthamoebidae</taxon>
        <taxon>Acanthamoeba</taxon>
    </lineage>
</organism>